<feature type="chain" id="PRO_5035148033" evidence="1">
    <location>
        <begin position="19"/>
        <end position="144"/>
    </location>
</feature>
<keyword evidence="3" id="KW-1185">Reference proteome</keyword>
<accession>A0A8J5QRG0</accession>
<gene>
    <name evidence="2" type="ORF">J8A68_000306</name>
</gene>
<dbReference type="PANTHER" id="PTHR38643">
    <property type="entry name" value="PURINE NUCLEOSIDE PERMEASE C285.05-RELATED"/>
    <property type="match status" value="1"/>
</dbReference>
<comment type="caution">
    <text evidence="2">The sequence shown here is derived from an EMBL/GenBank/DDBJ whole genome shotgun (WGS) entry which is preliminary data.</text>
</comment>
<dbReference type="GeneID" id="73467107"/>
<evidence type="ECO:0000313" key="2">
    <source>
        <dbReference type="EMBL" id="KAG7666148.1"/>
    </source>
</evidence>
<dbReference type="GO" id="GO:0055085">
    <property type="term" value="P:transmembrane transport"/>
    <property type="evidence" value="ECO:0007669"/>
    <property type="project" value="InterPro"/>
</dbReference>
<feature type="signal peptide" evidence="1">
    <location>
        <begin position="1"/>
        <end position="18"/>
    </location>
</feature>
<dbReference type="GO" id="GO:0005783">
    <property type="term" value="C:endoplasmic reticulum"/>
    <property type="evidence" value="ECO:0007669"/>
    <property type="project" value="TreeGrafter"/>
</dbReference>
<dbReference type="OrthoDB" id="2331083at2759"/>
<dbReference type="EMBL" id="JAGSYN010000040">
    <property type="protein sequence ID" value="KAG7666148.1"/>
    <property type="molecule type" value="Genomic_DNA"/>
</dbReference>
<sequence>MRFFNLLVAGCLLGSALSQPIKHKSNDETTNHNVQTSHGKPFAIYQPKAFVISMFELERDPWLQSMDFVQNITVPGLSPMYSTIHCTTNYTVCQITIGEGEINAAASMTALTLSPLFDLTKTYFLVAGIAGGEPQYTTLGGVTF</sequence>
<dbReference type="InterPro" id="IPR009486">
    <property type="entry name" value="Pur_nuclsid_perm"/>
</dbReference>
<proteinExistence type="predicted"/>
<keyword evidence="1" id="KW-0732">Signal</keyword>
<dbReference type="Proteomes" id="UP000694255">
    <property type="component" value="Unassembled WGS sequence"/>
</dbReference>
<reference evidence="2 3" key="1">
    <citation type="journal article" date="2021" name="DNA Res.">
        <title>Genome analysis of Candida subhashii reveals its hybrid nature and dual mitochondrial genome conformations.</title>
        <authorList>
            <person name="Mixao V."/>
            <person name="Hegedusova E."/>
            <person name="Saus E."/>
            <person name="Pryszcz L.P."/>
            <person name="Cillingova A."/>
            <person name="Nosek J."/>
            <person name="Gabaldon T."/>
        </authorList>
    </citation>
    <scope>NUCLEOTIDE SEQUENCE [LARGE SCALE GENOMIC DNA]</scope>
    <source>
        <strain evidence="2 3">CBS 10753</strain>
    </source>
</reference>
<evidence type="ECO:0000313" key="3">
    <source>
        <dbReference type="Proteomes" id="UP000694255"/>
    </source>
</evidence>
<protein>
    <submittedName>
        <fullName evidence="2">Uncharacterized protein</fullName>
    </submittedName>
</protein>
<evidence type="ECO:0000256" key="1">
    <source>
        <dbReference type="SAM" id="SignalP"/>
    </source>
</evidence>
<dbReference type="RefSeq" id="XP_049266380.1">
    <property type="nucleotide sequence ID" value="XM_049406902.1"/>
</dbReference>
<feature type="non-terminal residue" evidence="2">
    <location>
        <position position="144"/>
    </location>
</feature>
<dbReference type="Pfam" id="PF06516">
    <property type="entry name" value="NUP"/>
    <property type="match status" value="1"/>
</dbReference>
<dbReference type="AlphaFoldDB" id="A0A8J5QRG0"/>
<dbReference type="PANTHER" id="PTHR38643:SF1">
    <property type="entry name" value="PURINE NUCLEOSIDE PERMEASE C285.05-RELATED"/>
    <property type="match status" value="1"/>
</dbReference>
<organism evidence="2 3">
    <name type="scientific">[Candida] subhashii</name>
    <dbReference type="NCBI Taxonomy" id="561895"/>
    <lineage>
        <taxon>Eukaryota</taxon>
        <taxon>Fungi</taxon>
        <taxon>Dikarya</taxon>
        <taxon>Ascomycota</taxon>
        <taxon>Saccharomycotina</taxon>
        <taxon>Pichiomycetes</taxon>
        <taxon>Debaryomycetaceae</taxon>
        <taxon>Spathaspora</taxon>
    </lineage>
</organism>
<name>A0A8J5QRG0_9ASCO</name>